<reference evidence="6 7" key="1">
    <citation type="submission" date="2019-03" db="EMBL/GenBank/DDBJ databases">
        <title>Complete genome sequence of Paenisporosarcina antarctica CGMCC 1.6503T.</title>
        <authorList>
            <person name="Rong J.-C."/>
            <person name="Chi N.-Y."/>
            <person name="Zhang Q.-F."/>
        </authorList>
    </citation>
    <scope>NUCLEOTIDE SEQUENCE [LARGE SCALE GENOMIC DNA]</scope>
    <source>
        <strain evidence="6 7">CGMCC 1.6503</strain>
    </source>
</reference>
<evidence type="ECO:0000256" key="1">
    <source>
        <dbReference type="ARBA" id="ARBA00010996"/>
    </source>
</evidence>
<comment type="similarity">
    <text evidence="1">Belongs to the SCO1/2 family.</text>
</comment>
<dbReference type="OrthoDB" id="8550465at2"/>
<proteinExistence type="inferred from homology"/>
<accession>A0A4P7A1N2</accession>
<dbReference type="GO" id="GO:0046872">
    <property type="term" value="F:metal ion binding"/>
    <property type="evidence" value="ECO:0007669"/>
    <property type="project" value="UniProtKB-KW"/>
</dbReference>
<evidence type="ECO:0000256" key="4">
    <source>
        <dbReference type="PIRSR" id="PIRSR603782-2"/>
    </source>
</evidence>
<evidence type="ECO:0000313" key="7">
    <source>
        <dbReference type="Proteomes" id="UP000294292"/>
    </source>
</evidence>
<feature type="binding site" evidence="3">
    <location>
        <position position="85"/>
    </location>
    <ligand>
        <name>Cu cation</name>
        <dbReference type="ChEBI" id="CHEBI:23378"/>
    </ligand>
</feature>
<evidence type="ECO:0000259" key="5">
    <source>
        <dbReference type="PROSITE" id="PS51352"/>
    </source>
</evidence>
<dbReference type="KEGG" id="panc:E2636_16260"/>
<keyword evidence="2 3" id="KW-0186">Copper</keyword>
<feature type="disulfide bond" description="Redox-active" evidence="4">
    <location>
        <begin position="81"/>
        <end position="85"/>
    </location>
</feature>
<dbReference type="InterPro" id="IPR003782">
    <property type="entry name" value="SCO1/SenC"/>
</dbReference>
<dbReference type="Pfam" id="PF02630">
    <property type="entry name" value="SCO1-SenC"/>
    <property type="match status" value="1"/>
</dbReference>
<dbReference type="RefSeq" id="WP_134211150.1">
    <property type="nucleotide sequence ID" value="NZ_CP038015.1"/>
</dbReference>
<dbReference type="PANTHER" id="PTHR12151:SF25">
    <property type="entry name" value="LINALOOL DEHYDRATASE_ISOMERASE DOMAIN-CONTAINING PROTEIN"/>
    <property type="match status" value="1"/>
</dbReference>
<dbReference type="PANTHER" id="PTHR12151">
    <property type="entry name" value="ELECTRON TRANSPORT PROTIN SCO1/SENC FAMILY MEMBER"/>
    <property type="match status" value="1"/>
</dbReference>
<name>A0A4P7A1N2_9BACL</name>
<keyword evidence="4" id="KW-1015">Disulfide bond</keyword>
<feature type="binding site" evidence="3">
    <location>
        <position position="171"/>
    </location>
    <ligand>
        <name>Cu cation</name>
        <dbReference type="ChEBI" id="CHEBI:23378"/>
    </ligand>
</feature>
<sequence length="211" mass="23809">MLKNKTTIASALVLLFGILVFYVGTDGFHAFTSESARTYKLVNNKSFFPEVTLEDSSERTFTFDKFADGKYVLVTFMYTNCGTVCPILEMNMAEVYDLLPSEFLGKDIVFLSISFDAERDDPETLAQYGSYFGSDGETWRMARINDQFELDTVLDDLGITVIPDGQGDFQHNVAFYLFGKQGHLLEVMDFSKIEEATNTVLSYLNNEGNNQ</sequence>
<evidence type="ECO:0000313" key="6">
    <source>
        <dbReference type="EMBL" id="QBP42603.1"/>
    </source>
</evidence>
<organism evidence="6 7">
    <name type="scientific">Paenisporosarcina antarctica</name>
    <dbReference type="NCBI Taxonomy" id="417367"/>
    <lineage>
        <taxon>Bacteria</taxon>
        <taxon>Bacillati</taxon>
        <taxon>Bacillota</taxon>
        <taxon>Bacilli</taxon>
        <taxon>Bacillales</taxon>
        <taxon>Caryophanaceae</taxon>
        <taxon>Paenisporosarcina</taxon>
    </lineage>
</organism>
<dbReference type="Gene3D" id="3.40.30.10">
    <property type="entry name" value="Glutaredoxin"/>
    <property type="match status" value="1"/>
</dbReference>
<dbReference type="AlphaFoldDB" id="A0A4P7A1N2"/>
<dbReference type="InterPro" id="IPR013766">
    <property type="entry name" value="Thioredoxin_domain"/>
</dbReference>
<feature type="binding site" evidence="3">
    <location>
        <position position="81"/>
    </location>
    <ligand>
        <name>Cu cation</name>
        <dbReference type="ChEBI" id="CHEBI:23378"/>
    </ligand>
</feature>
<protein>
    <submittedName>
        <fullName evidence="6">SCO family protein</fullName>
    </submittedName>
</protein>
<keyword evidence="7" id="KW-1185">Reference proteome</keyword>
<dbReference type="EMBL" id="CP038015">
    <property type="protein sequence ID" value="QBP42603.1"/>
    <property type="molecule type" value="Genomic_DNA"/>
</dbReference>
<evidence type="ECO:0000256" key="2">
    <source>
        <dbReference type="ARBA" id="ARBA00023008"/>
    </source>
</evidence>
<dbReference type="PROSITE" id="PS51352">
    <property type="entry name" value="THIOREDOXIN_2"/>
    <property type="match status" value="1"/>
</dbReference>
<dbReference type="SUPFAM" id="SSF52833">
    <property type="entry name" value="Thioredoxin-like"/>
    <property type="match status" value="1"/>
</dbReference>
<evidence type="ECO:0000256" key="3">
    <source>
        <dbReference type="PIRSR" id="PIRSR603782-1"/>
    </source>
</evidence>
<keyword evidence="3" id="KW-0479">Metal-binding</keyword>
<feature type="domain" description="Thioredoxin" evidence="5">
    <location>
        <begin position="42"/>
        <end position="198"/>
    </location>
</feature>
<dbReference type="Proteomes" id="UP000294292">
    <property type="component" value="Chromosome"/>
</dbReference>
<dbReference type="InterPro" id="IPR036249">
    <property type="entry name" value="Thioredoxin-like_sf"/>
</dbReference>
<gene>
    <name evidence="6" type="ORF">E2636_16260</name>
</gene>
<dbReference type="CDD" id="cd02968">
    <property type="entry name" value="SCO"/>
    <property type="match status" value="1"/>
</dbReference>